<dbReference type="EMBL" id="BK032616">
    <property type="protein sequence ID" value="DAF51484.1"/>
    <property type="molecule type" value="Genomic_DNA"/>
</dbReference>
<name>A0A8S5SK99_9CAUD</name>
<sequence length="157" mass="18477">MLSQKTFLISFAIFFILFFAASAIIGLFPPTVEHPKTLEQFKQLVGNDKYAEITAEYKIKFIPHYREDGEIIPKRKEIRIKESTEKRMLIALCHEYGHYIALKNNLANDAQYLQMFKEQEPIFYGNYDMTEYAYSDINEFCASYVGMWIFNNQKEPA</sequence>
<organism evidence="1">
    <name type="scientific">Siphoviridae sp. ctrCN24</name>
    <dbReference type="NCBI Taxonomy" id="2827953"/>
    <lineage>
        <taxon>Viruses</taxon>
        <taxon>Duplodnaviria</taxon>
        <taxon>Heunggongvirae</taxon>
        <taxon>Uroviricota</taxon>
        <taxon>Caudoviricetes</taxon>
    </lineage>
</organism>
<proteinExistence type="predicted"/>
<dbReference type="Gene3D" id="3.40.390.10">
    <property type="entry name" value="Collagenase (Catalytic Domain)"/>
    <property type="match status" value="1"/>
</dbReference>
<dbReference type="GO" id="GO:0008237">
    <property type="term" value="F:metallopeptidase activity"/>
    <property type="evidence" value="ECO:0007669"/>
    <property type="project" value="InterPro"/>
</dbReference>
<accession>A0A8S5SK99</accession>
<dbReference type="InterPro" id="IPR024079">
    <property type="entry name" value="MetalloPept_cat_dom_sf"/>
</dbReference>
<evidence type="ECO:0000313" key="1">
    <source>
        <dbReference type="EMBL" id="DAF51484.1"/>
    </source>
</evidence>
<reference evidence="1" key="1">
    <citation type="journal article" date="2021" name="Proc. Natl. Acad. Sci. U.S.A.">
        <title>A Catalog of Tens of Thousands of Viruses from Human Metagenomes Reveals Hidden Associations with Chronic Diseases.</title>
        <authorList>
            <person name="Tisza M.J."/>
            <person name="Buck C.B."/>
        </authorList>
    </citation>
    <scope>NUCLEOTIDE SEQUENCE</scope>
    <source>
        <strain evidence="1">CtrCN24</strain>
    </source>
</reference>
<protein>
    <submittedName>
        <fullName evidence="1">Lethal factor</fullName>
    </submittedName>
</protein>